<name>A0A9P0TQT8_PIEBR</name>
<organism evidence="2 3">
    <name type="scientific">Pieris brassicae</name>
    <name type="common">White butterfly</name>
    <name type="synonym">Large white butterfly</name>
    <dbReference type="NCBI Taxonomy" id="7116"/>
    <lineage>
        <taxon>Eukaryota</taxon>
        <taxon>Metazoa</taxon>
        <taxon>Ecdysozoa</taxon>
        <taxon>Arthropoda</taxon>
        <taxon>Hexapoda</taxon>
        <taxon>Insecta</taxon>
        <taxon>Pterygota</taxon>
        <taxon>Neoptera</taxon>
        <taxon>Endopterygota</taxon>
        <taxon>Lepidoptera</taxon>
        <taxon>Glossata</taxon>
        <taxon>Ditrysia</taxon>
        <taxon>Papilionoidea</taxon>
        <taxon>Pieridae</taxon>
        <taxon>Pierinae</taxon>
        <taxon>Pieris</taxon>
    </lineage>
</organism>
<protein>
    <submittedName>
        <fullName evidence="2">Uncharacterized protein</fullName>
    </submittedName>
</protein>
<gene>
    <name evidence="2" type="ORF">PIBRA_LOCUS12560</name>
</gene>
<sequence length="80" mass="9265">MTRGQKPGRLGTRNRDDQGLETKDPDTRIQTPGSRHQDPDTRIHMQEDQDPETRMTRSQGIVNKQINKKNIYLNNLINPV</sequence>
<reference evidence="2" key="1">
    <citation type="submission" date="2022-05" db="EMBL/GenBank/DDBJ databases">
        <authorList>
            <person name="Okamura Y."/>
        </authorList>
    </citation>
    <scope>NUCLEOTIDE SEQUENCE</scope>
</reference>
<dbReference type="EMBL" id="CALOZG010000084">
    <property type="protein sequence ID" value="CAH4036810.1"/>
    <property type="molecule type" value="Genomic_DNA"/>
</dbReference>
<proteinExistence type="predicted"/>
<dbReference type="Proteomes" id="UP001152562">
    <property type="component" value="Unassembled WGS sequence"/>
</dbReference>
<evidence type="ECO:0000313" key="3">
    <source>
        <dbReference type="Proteomes" id="UP001152562"/>
    </source>
</evidence>
<keyword evidence="3" id="KW-1185">Reference proteome</keyword>
<evidence type="ECO:0000313" key="2">
    <source>
        <dbReference type="EMBL" id="CAH4036810.1"/>
    </source>
</evidence>
<comment type="caution">
    <text evidence="2">The sequence shown here is derived from an EMBL/GenBank/DDBJ whole genome shotgun (WGS) entry which is preliminary data.</text>
</comment>
<dbReference type="AlphaFoldDB" id="A0A9P0TQT8"/>
<accession>A0A9P0TQT8</accession>
<evidence type="ECO:0000256" key="1">
    <source>
        <dbReference type="SAM" id="MobiDB-lite"/>
    </source>
</evidence>
<feature type="compositionally biased region" description="Basic and acidic residues" evidence="1">
    <location>
        <begin position="13"/>
        <end position="27"/>
    </location>
</feature>
<feature type="region of interest" description="Disordered" evidence="1">
    <location>
        <begin position="1"/>
        <end position="57"/>
    </location>
</feature>
<feature type="compositionally biased region" description="Basic and acidic residues" evidence="1">
    <location>
        <begin position="35"/>
        <end position="55"/>
    </location>
</feature>